<dbReference type="OrthoDB" id="7158585at2"/>
<gene>
    <name evidence="8" type="ORF">HA41_08740</name>
</gene>
<feature type="transmembrane region" description="Helical" evidence="6">
    <location>
        <begin position="202"/>
        <end position="226"/>
    </location>
</feature>
<sequence length="295" mass="32329">MKTHHLLLAVLITAIWGINFSVIKLGLQEVDPFILAGIRFLLCALPALFFIAKPDVKWRWLIGYGLVFGVGLWGMVNLAIRLGLSAGVASLLLQFSALFTLLLGGWVFREPLSRYQWAGIAIALTGLLCIIFLTDGSVSLSGLGCVLVAAVAWSVATILYKKADTRQVFAFLIWSSLFAPIPLFILAYAVNGWSGFHGLLAHTHGITLLSILFQVYPNTLFGYWVWNALLKRYPVSTVAPLSLLVPVFGLLGSFWIFNEPLSALKLAALLIIVSGLSTGLYGARLKQAWRRRTAP</sequence>
<feature type="transmembrane region" description="Helical" evidence="6">
    <location>
        <begin position="86"/>
        <end position="108"/>
    </location>
</feature>
<evidence type="ECO:0000259" key="7">
    <source>
        <dbReference type="Pfam" id="PF00892"/>
    </source>
</evidence>
<proteinExistence type="predicted"/>
<keyword evidence="3 6" id="KW-0812">Transmembrane</keyword>
<feature type="transmembrane region" description="Helical" evidence="6">
    <location>
        <begin position="115"/>
        <end position="134"/>
    </location>
</feature>
<reference evidence="8 9" key="1">
    <citation type="journal article" date="2017" name="Antonie Van Leeuwenhoek">
        <title>Phylogenomic resolution of the bacterial genus Pantoea and its relationship with Erwinia and Tatumella.</title>
        <authorList>
            <person name="Palmer M."/>
            <person name="Steenkamp E.T."/>
            <person name="Coetzee M.P."/>
            <person name="Chan W.Y."/>
            <person name="van Zyl E."/>
            <person name="De Maayer P."/>
            <person name="Coutinho T.A."/>
            <person name="Blom J."/>
            <person name="Smits T.H."/>
            <person name="Duffy B."/>
            <person name="Venter S.N."/>
        </authorList>
    </citation>
    <scope>NUCLEOTIDE SEQUENCE [LARGE SCALE GENOMIC DNA]</scope>
    <source>
        <strain evidence="8 9">LMG 24534</strain>
    </source>
</reference>
<dbReference type="InterPro" id="IPR000620">
    <property type="entry name" value="EamA_dom"/>
</dbReference>
<protein>
    <recommendedName>
        <fullName evidence="7">EamA domain-containing protein</fullName>
    </recommendedName>
</protein>
<dbReference type="STRING" id="472705.GCA_001743465_03263"/>
<comment type="caution">
    <text evidence="8">The sequence shown here is derived from an EMBL/GenBank/DDBJ whole genome shotgun (WGS) entry which is preliminary data.</text>
</comment>
<comment type="subcellular location">
    <subcellularLocation>
        <location evidence="1">Cell membrane</location>
        <topology evidence="1">Multi-pass membrane protein</topology>
    </subcellularLocation>
</comment>
<feature type="transmembrane region" description="Helical" evidence="6">
    <location>
        <begin position="33"/>
        <end position="52"/>
    </location>
</feature>
<dbReference type="PANTHER" id="PTHR32322:SF9">
    <property type="entry name" value="AMINO-ACID METABOLITE EFFLUX PUMP-RELATED"/>
    <property type="match status" value="1"/>
</dbReference>
<evidence type="ECO:0000313" key="9">
    <source>
        <dbReference type="Proteomes" id="UP000193933"/>
    </source>
</evidence>
<dbReference type="Proteomes" id="UP000193933">
    <property type="component" value="Unassembled WGS sequence"/>
</dbReference>
<evidence type="ECO:0000313" key="8">
    <source>
        <dbReference type="EMBL" id="ORM53296.1"/>
    </source>
</evidence>
<evidence type="ECO:0000256" key="4">
    <source>
        <dbReference type="ARBA" id="ARBA00022989"/>
    </source>
</evidence>
<feature type="domain" description="EamA" evidence="7">
    <location>
        <begin position="141"/>
        <end position="276"/>
    </location>
</feature>
<feature type="transmembrane region" description="Helical" evidence="6">
    <location>
        <begin position="7"/>
        <end position="27"/>
    </location>
</feature>
<dbReference type="EMBL" id="MLFN01000019">
    <property type="protein sequence ID" value="ORM53296.1"/>
    <property type="molecule type" value="Genomic_DNA"/>
</dbReference>
<feature type="transmembrane region" description="Helical" evidence="6">
    <location>
        <begin position="61"/>
        <end position="80"/>
    </location>
</feature>
<accession>A0A1X1BX36</accession>
<dbReference type="RefSeq" id="WP_094120483.1">
    <property type="nucleotide sequence ID" value="NZ_MLFN01000019.1"/>
</dbReference>
<dbReference type="Pfam" id="PF00892">
    <property type="entry name" value="EamA"/>
    <property type="match status" value="2"/>
</dbReference>
<dbReference type="AlphaFoldDB" id="A0A1X1BX36"/>
<evidence type="ECO:0000256" key="1">
    <source>
        <dbReference type="ARBA" id="ARBA00004651"/>
    </source>
</evidence>
<feature type="transmembrane region" description="Helical" evidence="6">
    <location>
        <begin position="140"/>
        <end position="160"/>
    </location>
</feature>
<dbReference type="PANTHER" id="PTHR32322">
    <property type="entry name" value="INNER MEMBRANE TRANSPORTER"/>
    <property type="match status" value="1"/>
</dbReference>
<keyword evidence="5 6" id="KW-0472">Membrane</keyword>
<evidence type="ECO:0000256" key="6">
    <source>
        <dbReference type="SAM" id="Phobius"/>
    </source>
</evidence>
<feature type="domain" description="EamA" evidence="7">
    <location>
        <begin position="6"/>
        <end position="131"/>
    </location>
</feature>
<feature type="transmembrane region" description="Helical" evidence="6">
    <location>
        <begin position="263"/>
        <end position="283"/>
    </location>
</feature>
<feature type="transmembrane region" description="Helical" evidence="6">
    <location>
        <begin position="238"/>
        <end position="257"/>
    </location>
</feature>
<dbReference type="SUPFAM" id="SSF103481">
    <property type="entry name" value="Multidrug resistance efflux transporter EmrE"/>
    <property type="match status" value="2"/>
</dbReference>
<evidence type="ECO:0000256" key="2">
    <source>
        <dbReference type="ARBA" id="ARBA00022475"/>
    </source>
</evidence>
<feature type="transmembrane region" description="Helical" evidence="6">
    <location>
        <begin position="169"/>
        <end position="190"/>
    </location>
</feature>
<keyword evidence="2" id="KW-1003">Cell membrane</keyword>
<evidence type="ECO:0000256" key="3">
    <source>
        <dbReference type="ARBA" id="ARBA00022692"/>
    </source>
</evidence>
<dbReference type="InterPro" id="IPR037185">
    <property type="entry name" value="EmrE-like"/>
</dbReference>
<evidence type="ECO:0000256" key="5">
    <source>
        <dbReference type="ARBA" id="ARBA00023136"/>
    </source>
</evidence>
<name>A0A1X1BX36_9GAMM</name>
<organism evidence="8 9">
    <name type="scientific">Pantoea conspicua</name>
    <dbReference type="NCBI Taxonomy" id="472705"/>
    <lineage>
        <taxon>Bacteria</taxon>
        <taxon>Pseudomonadati</taxon>
        <taxon>Pseudomonadota</taxon>
        <taxon>Gammaproteobacteria</taxon>
        <taxon>Enterobacterales</taxon>
        <taxon>Erwiniaceae</taxon>
        <taxon>Pantoea</taxon>
    </lineage>
</organism>
<dbReference type="GO" id="GO:0016020">
    <property type="term" value="C:membrane"/>
    <property type="evidence" value="ECO:0007669"/>
    <property type="project" value="UniProtKB-SubCell"/>
</dbReference>
<dbReference type="InterPro" id="IPR050638">
    <property type="entry name" value="AA-Vitamin_Transporters"/>
</dbReference>
<keyword evidence="4 6" id="KW-1133">Transmembrane helix</keyword>
<keyword evidence="9" id="KW-1185">Reference proteome</keyword>